<dbReference type="HAMAP" id="MF_00023">
    <property type="entry name" value="SmpB"/>
    <property type="match status" value="1"/>
</dbReference>
<dbReference type="PANTHER" id="PTHR30308:SF2">
    <property type="entry name" value="SSRA-BINDING PROTEIN"/>
    <property type="match status" value="1"/>
</dbReference>
<evidence type="ECO:0000256" key="2">
    <source>
        <dbReference type="ARBA" id="ARBA00022884"/>
    </source>
</evidence>
<comment type="subcellular location">
    <subcellularLocation>
        <location evidence="3">Cytoplasm</location>
    </subcellularLocation>
    <text evidence="3">The tmRNA-SmpB complex associates with stalled 70S ribosomes.</text>
</comment>
<keyword evidence="2 3" id="KW-0694">RNA-binding</keyword>
<dbReference type="EMBL" id="QRAN01000001">
    <property type="protein sequence ID" value="RLQ23622.1"/>
    <property type="molecule type" value="Genomic_DNA"/>
</dbReference>
<comment type="caution">
    <text evidence="5">The sequence shown here is derived from an EMBL/GenBank/DDBJ whole genome shotgun (WGS) entry which is preliminary data.</text>
</comment>
<accession>A0A3L7E4Z1</accession>
<keyword evidence="1 3" id="KW-0963">Cytoplasm</keyword>
<dbReference type="CDD" id="cd09294">
    <property type="entry name" value="SmpB"/>
    <property type="match status" value="1"/>
</dbReference>
<dbReference type="PANTHER" id="PTHR30308">
    <property type="entry name" value="TMRNA-BINDING COMPONENT OF TRANS-TRANSLATION TAGGING COMPLEX"/>
    <property type="match status" value="1"/>
</dbReference>
<dbReference type="Pfam" id="PF01668">
    <property type="entry name" value="SmpB"/>
    <property type="match status" value="1"/>
</dbReference>
<feature type="region of interest" description="Disordered" evidence="4">
    <location>
        <begin position="135"/>
        <end position="163"/>
    </location>
</feature>
<organism evidence="5 6">
    <name type="scientific">Seongchinamella sediminis</name>
    <dbReference type="NCBI Taxonomy" id="2283635"/>
    <lineage>
        <taxon>Bacteria</taxon>
        <taxon>Pseudomonadati</taxon>
        <taxon>Pseudomonadota</taxon>
        <taxon>Gammaproteobacteria</taxon>
        <taxon>Cellvibrionales</taxon>
        <taxon>Halieaceae</taxon>
        <taxon>Seongchinamella</taxon>
    </lineage>
</organism>
<feature type="compositionally biased region" description="Basic and acidic residues" evidence="4">
    <location>
        <begin position="139"/>
        <end position="163"/>
    </location>
</feature>
<evidence type="ECO:0000256" key="3">
    <source>
        <dbReference type="HAMAP-Rule" id="MF_00023"/>
    </source>
</evidence>
<dbReference type="NCBIfam" id="TIGR00086">
    <property type="entry name" value="smpB"/>
    <property type="match status" value="1"/>
</dbReference>
<dbReference type="GO" id="GO:0005829">
    <property type="term" value="C:cytosol"/>
    <property type="evidence" value="ECO:0007669"/>
    <property type="project" value="TreeGrafter"/>
</dbReference>
<dbReference type="GO" id="GO:0070930">
    <property type="term" value="P:trans-translation-dependent protein tagging"/>
    <property type="evidence" value="ECO:0007669"/>
    <property type="project" value="TreeGrafter"/>
</dbReference>
<dbReference type="OrthoDB" id="9805462at2"/>
<evidence type="ECO:0000256" key="1">
    <source>
        <dbReference type="ARBA" id="ARBA00022490"/>
    </source>
</evidence>
<dbReference type="SUPFAM" id="SSF74982">
    <property type="entry name" value="Small protein B (SmpB)"/>
    <property type="match status" value="1"/>
</dbReference>
<comment type="similarity">
    <text evidence="3">Belongs to the SmpB family.</text>
</comment>
<comment type="function">
    <text evidence="3">Required for rescue of stalled ribosomes mediated by trans-translation. Binds to transfer-messenger RNA (tmRNA), required for stable association of tmRNA with ribosomes. tmRNA and SmpB together mimic tRNA shape, replacing the anticodon stem-loop with SmpB. tmRNA is encoded by the ssrA gene; the 2 termini fold to resemble tRNA(Ala) and it encodes a 'tag peptide', a short internal open reading frame. During trans-translation Ala-aminoacylated tmRNA acts like a tRNA, entering the A-site of stalled ribosomes, displacing the stalled mRNA. The ribosome then switches to translate the ORF on the tmRNA; the nascent peptide is terminated with the 'tag peptide' encoded by the tmRNA and targeted for degradation. The ribosome is freed to recommence translation, which seems to be the essential function of trans-translation.</text>
</comment>
<sequence>MRAMAKKKHNKADNVIARNKRASFDYHLLETFEAGIALSGWEVKSLRMGKADLADSYVLMKDGEAFLLGSHIIPLETASTHFVTDPTRTRKLLLHKKELAKIQAAVTQKGQTCVCTQLYWKGHLVKARIALAQGKRAHDKRDSQKEKDWNRQKQRIIRDNVKQ</sequence>
<dbReference type="Proteomes" id="UP000265509">
    <property type="component" value="Unassembled WGS sequence"/>
</dbReference>
<dbReference type="InterPro" id="IPR023620">
    <property type="entry name" value="SmpB"/>
</dbReference>
<evidence type="ECO:0000256" key="4">
    <source>
        <dbReference type="SAM" id="MobiDB-lite"/>
    </source>
</evidence>
<dbReference type="GO" id="GO:0003723">
    <property type="term" value="F:RNA binding"/>
    <property type="evidence" value="ECO:0007669"/>
    <property type="project" value="UniProtKB-UniRule"/>
</dbReference>
<evidence type="ECO:0000313" key="5">
    <source>
        <dbReference type="EMBL" id="RLQ23622.1"/>
    </source>
</evidence>
<dbReference type="InterPro" id="IPR020081">
    <property type="entry name" value="SsrA-bd_prot_CS"/>
</dbReference>
<dbReference type="PROSITE" id="PS01317">
    <property type="entry name" value="SSRP"/>
    <property type="match status" value="1"/>
</dbReference>
<proteinExistence type="inferred from homology"/>
<dbReference type="InterPro" id="IPR000037">
    <property type="entry name" value="SsrA-bd_prot"/>
</dbReference>
<gene>
    <name evidence="3 5" type="primary">smpB</name>
    <name evidence="5" type="ORF">DWB85_00235</name>
</gene>
<protein>
    <recommendedName>
        <fullName evidence="3">SsrA-binding protein</fullName>
    </recommendedName>
    <alternativeName>
        <fullName evidence="3">Small protein B</fullName>
    </alternativeName>
</protein>
<dbReference type="GO" id="GO:0070929">
    <property type="term" value="P:trans-translation"/>
    <property type="evidence" value="ECO:0007669"/>
    <property type="project" value="UniProtKB-UniRule"/>
</dbReference>
<reference evidence="5 6" key="1">
    <citation type="submission" date="2018-07" db="EMBL/GenBank/DDBJ databases">
        <title>Halioglobus sp. genome submission.</title>
        <authorList>
            <person name="Ye M.-Q."/>
            <person name="Du Z.-J."/>
        </authorList>
    </citation>
    <scope>NUCLEOTIDE SEQUENCE [LARGE SCALE GENOMIC DNA]</scope>
    <source>
        <strain evidence="5 6">U0301</strain>
    </source>
</reference>
<keyword evidence="6" id="KW-1185">Reference proteome</keyword>
<dbReference type="NCBIfam" id="NF003843">
    <property type="entry name" value="PRK05422.1"/>
    <property type="match status" value="1"/>
</dbReference>
<evidence type="ECO:0000313" key="6">
    <source>
        <dbReference type="Proteomes" id="UP000265509"/>
    </source>
</evidence>
<dbReference type="AlphaFoldDB" id="A0A3L7E4Z1"/>
<name>A0A3L7E4Z1_9GAMM</name>
<dbReference type="Gene3D" id="2.40.280.10">
    <property type="match status" value="1"/>
</dbReference>